<dbReference type="InterPro" id="IPR036291">
    <property type="entry name" value="NAD(P)-bd_dom_sf"/>
</dbReference>
<dbReference type="FunFam" id="3.40.50.10860:FF:000010">
    <property type="entry name" value="Leucine dehydrogenase"/>
    <property type="match status" value="1"/>
</dbReference>
<dbReference type="SUPFAM" id="SSF51735">
    <property type="entry name" value="NAD(P)-binding Rossmann-fold domains"/>
    <property type="match status" value="1"/>
</dbReference>
<dbReference type="InterPro" id="IPR006097">
    <property type="entry name" value="Glu/Leu/Phe/Val/Trp_DH_dimer"/>
</dbReference>
<reference evidence="8 9" key="1">
    <citation type="submission" date="2020-08" db="EMBL/GenBank/DDBJ databases">
        <title>Genomic Encyclopedia of Type Strains, Phase IV (KMG-IV): sequencing the most valuable type-strain genomes for metagenomic binning, comparative biology and taxonomic classification.</title>
        <authorList>
            <person name="Goeker M."/>
        </authorList>
    </citation>
    <scope>NUCLEOTIDE SEQUENCE [LARGE SCALE GENOMIC DNA]</scope>
    <source>
        <strain evidence="8 9">DSM 11590</strain>
    </source>
</reference>
<dbReference type="Gene3D" id="3.40.50.10860">
    <property type="entry name" value="Leucine Dehydrogenase, chain A, domain 1"/>
    <property type="match status" value="1"/>
</dbReference>
<dbReference type="GO" id="GO:0000166">
    <property type="term" value="F:nucleotide binding"/>
    <property type="evidence" value="ECO:0007669"/>
    <property type="project" value="UniProtKB-KW"/>
</dbReference>
<dbReference type="Pfam" id="PF00208">
    <property type="entry name" value="ELFV_dehydrog"/>
    <property type="match status" value="2"/>
</dbReference>
<keyword evidence="3 5" id="KW-0520">NAD</keyword>
<evidence type="ECO:0000259" key="7">
    <source>
        <dbReference type="SMART" id="SM00839"/>
    </source>
</evidence>
<dbReference type="GO" id="GO:0050049">
    <property type="term" value="F:L-leucine dehydrogenase activity"/>
    <property type="evidence" value="ECO:0007669"/>
    <property type="project" value="UniProtKB-EC"/>
</dbReference>
<dbReference type="Proteomes" id="UP000544872">
    <property type="component" value="Unassembled WGS sequence"/>
</dbReference>
<dbReference type="CDD" id="cd01075">
    <property type="entry name" value="NAD_bind_Leu_Phe_Val_DH"/>
    <property type="match status" value="1"/>
</dbReference>
<dbReference type="PRINTS" id="PR00082">
    <property type="entry name" value="GLFDHDRGNASE"/>
</dbReference>
<sequence>MDITTLRDFDDHELVLLARDADSGLTAVIAVHSTVAGPACGGTRMWAYATHEEAVIDALRLSRGMTYKNIMAGLPLGGGKSVIIGNARTDKSDALLRAFGRKVEALSGRYIAAEDVGTSPADMALVGQETRHVAGLTGGAGDPSPFTAFGVYHGIKATARELTGTADLKGLKIAVQGLGHVGQYLCQHLAAEGAQLIVADLDSDKVAEQIRLHGATAVDAGAIHAADCDIYAPCALGATVNARSIPEIRAKAIAGAANNQLSVPEMAAELARRGILYAPDYVINAGGIISVSAEVTGTFDHAAIMARSAAIGDTVSSIFARAKATGATTADVADMLAQEKLAALKAAGPAQGTKAA</sequence>
<accession>A0A7W9ZGN6</accession>
<dbReference type="EC" id="1.4.1.9" evidence="8"/>
<dbReference type="PANTHER" id="PTHR42722">
    <property type="entry name" value="LEUCINE DEHYDROGENASE"/>
    <property type="match status" value="1"/>
</dbReference>
<dbReference type="PANTHER" id="PTHR42722:SF1">
    <property type="entry name" value="VALINE DEHYDROGENASE"/>
    <property type="match status" value="1"/>
</dbReference>
<evidence type="ECO:0000313" key="8">
    <source>
        <dbReference type="EMBL" id="MBB6210733.1"/>
    </source>
</evidence>
<feature type="active site" description="Proton donor/acceptor" evidence="4">
    <location>
        <position position="80"/>
    </location>
</feature>
<evidence type="ECO:0000256" key="6">
    <source>
        <dbReference type="RuleBase" id="RU004417"/>
    </source>
</evidence>
<dbReference type="SMART" id="SM00839">
    <property type="entry name" value="ELFV_dehydrog"/>
    <property type="match status" value="1"/>
</dbReference>
<feature type="binding site" evidence="5">
    <location>
        <begin position="177"/>
        <end position="182"/>
    </location>
    <ligand>
        <name>NAD(+)</name>
        <dbReference type="ChEBI" id="CHEBI:57540"/>
    </ligand>
</feature>
<keyword evidence="9" id="KW-1185">Reference proteome</keyword>
<organism evidence="8 9">
    <name type="scientific">Novispirillum itersonii</name>
    <name type="common">Aquaspirillum itersonii</name>
    <dbReference type="NCBI Taxonomy" id="189"/>
    <lineage>
        <taxon>Bacteria</taxon>
        <taxon>Pseudomonadati</taxon>
        <taxon>Pseudomonadota</taxon>
        <taxon>Alphaproteobacteria</taxon>
        <taxon>Rhodospirillales</taxon>
        <taxon>Novispirillaceae</taxon>
        <taxon>Novispirillum</taxon>
    </lineage>
</organism>
<dbReference type="EMBL" id="JACIIX010000007">
    <property type="protein sequence ID" value="MBB6210733.1"/>
    <property type="molecule type" value="Genomic_DNA"/>
</dbReference>
<dbReference type="InterPro" id="IPR006096">
    <property type="entry name" value="Glu/Leu/Phe/Val/Trp_DH_C"/>
</dbReference>
<evidence type="ECO:0000256" key="3">
    <source>
        <dbReference type="ARBA" id="ARBA00023027"/>
    </source>
</evidence>
<evidence type="ECO:0000313" key="9">
    <source>
        <dbReference type="Proteomes" id="UP000544872"/>
    </source>
</evidence>
<evidence type="ECO:0000256" key="2">
    <source>
        <dbReference type="ARBA" id="ARBA00023002"/>
    </source>
</evidence>
<gene>
    <name evidence="8" type="ORF">FHS48_002158</name>
</gene>
<dbReference type="InterPro" id="IPR016211">
    <property type="entry name" value="Glu/Phe/Leu/Val/Trp_DH_bac/arc"/>
</dbReference>
<dbReference type="InterPro" id="IPR006095">
    <property type="entry name" value="Glu/Leu/Phe/Val/Trp_DH"/>
</dbReference>
<dbReference type="RefSeq" id="WP_184263558.1">
    <property type="nucleotide sequence ID" value="NZ_JACIIX010000007.1"/>
</dbReference>
<comment type="caution">
    <text evidence="8">The sequence shown here is derived from an EMBL/GenBank/DDBJ whole genome shotgun (WGS) entry which is preliminary data.</text>
</comment>
<evidence type="ECO:0000256" key="4">
    <source>
        <dbReference type="PIRSR" id="PIRSR000188-1"/>
    </source>
</evidence>
<name>A0A7W9ZGN6_NOVIT</name>
<dbReference type="PIRSF" id="PIRSF000188">
    <property type="entry name" value="Phe_leu_dh"/>
    <property type="match status" value="1"/>
</dbReference>
<dbReference type="Gene3D" id="3.40.50.720">
    <property type="entry name" value="NAD(P)-binding Rossmann-like Domain"/>
    <property type="match status" value="1"/>
</dbReference>
<dbReference type="InterPro" id="IPR046346">
    <property type="entry name" value="Aminoacid_DH-like_N_sf"/>
</dbReference>
<keyword evidence="5" id="KW-0547">Nucleotide-binding</keyword>
<dbReference type="SUPFAM" id="SSF53223">
    <property type="entry name" value="Aminoacid dehydrogenase-like, N-terminal domain"/>
    <property type="match status" value="1"/>
</dbReference>
<dbReference type="GO" id="GO:0006520">
    <property type="term" value="P:amino acid metabolic process"/>
    <property type="evidence" value="ECO:0007669"/>
    <property type="project" value="InterPro"/>
</dbReference>
<evidence type="ECO:0000256" key="1">
    <source>
        <dbReference type="ARBA" id="ARBA00006382"/>
    </source>
</evidence>
<dbReference type="Pfam" id="PF02812">
    <property type="entry name" value="ELFV_dehydrog_N"/>
    <property type="match status" value="1"/>
</dbReference>
<proteinExistence type="inferred from homology"/>
<comment type="similarity">
    <text evidence="1 6">Belongs to the Glu/Leu/Phe/Val dehydrogenases family.</text>
</comment>
<dbReference type="AlphaFoldDB" id="A0A7W9ZGN6"/>
<keyword evidence="2 6" id="KW-0560">Oxidoreductase</keyword>
<protein>
    <submittedName>
        <fullName evidence="8">Leucine dehydrogenase</fullName>
        <ecNumber evidence="8">1.4.1.9</ecNumber>
    </submittedName>
</protein>
<feature type="domain" description="Glutamate/phenylalanine/leucine/valine/L-tryptophan dehydrogenase C-terminal" evidence="7">
    <location>
        <begin position="141"/>
        <end position="348"/>
    </location>
</feature>
<evidence type="ECO:0000256" key="5">
    <source>
        <dbReference type="PIRSR" id="PIRSR000188-2"/>
    </source>
</evidence>